<dbReference type="CDD" id="cd20812">
    <property type="entry name" value="C1_KSR"/>
    <property type="match status" value="1"/>
</dbReference>
<dbReference type="Gene3D" id="3.30.60.20">
    <property type="match status" value="1"/>
</dbReference>
<feature type="compositionally biased region" description="Polar residues" evidence="1">
    <location>
        <begin position="474"/>
        <end position="485"/>
    </location>
</feature>
<sequence length="496" mass="55520">MADDEGEQDRRCDMLDVYQSMIDISADRLEGLRTQCATSAELTQQEIRTLEGKLIKLYSRQLVAKAKLQEDALSSERKHVPSLQQWLQVVGLSPESIRGVCQKVGTLEALQEKSEHELRNILSERNAREEEVRRLNRALHNLKKYTEILLRDEVPNEKSEPPLYWDSWDCHQNVVRSLLKTLSPSSDSSLISLPQSSTPTHAPLSPPVHQCTPPSTPPVIKGKDVEIRGKISLTTPPPCKKHQTGLQQPTDPLILSLNLSHTNHNWPNRVEGEIIDNKVSSVEPAAPRRARLPTEPGPYYTTEYGYTSPLLTSPVKSPPYNSVPLDSTDDGTYKSTLQVPKSPRTPTIPRTMCHAINHRFTKTFKMIATCDFCEKQMFIGLKCKEYEFRKTLQNNDDTKKITLYKAVGGEFAPNQSPSQSRSPKSICNPGRNRNKRQHTQPAINIPPFPQGPDSSSNTSSCNSSTPSSPALVLTTHTPLSTSKQQFHFPGNTLPPK</sequence>
<evidence type="ECO:0000313" key="5">
    <source>
        <dbReference type="Proteomes" id="UP001233999"/>
    </source>
</evidence>
<keyword evidence="5" id="KW-1185">Reference proteome</keyword>
<accession>A0AAD8EPZ5</accession>
<dbReference type="Proteomes" id="UP001233999">
    <property type="component" value="Unassembled WGS sequence"/>
</dbReference>
<evidence type="ECO:0000259" key="3">
    <source>
        <dbReference type="Pfam" id="PF20406"/>
    </source>
</evidence>
<evidence type="ECO:0000313" key="4">
    <source>
        <dbReference type="EMBL" id="KAJ9598885.1"/>
    </source>
</evidence>
<dbReference type="SUPFAM" id="SSF57889">
    <property type="entry name" value="Cysteine-rich domain"/>
    <property type="match status" value="1"/>
</dbReference>
<dbReference type="InterPro" id="IPR046349">
    <property type="entry name" value="C1-like_sf"/>
</dbReference>
<proteinExistence type="predicted"/>
<feature type="domain" description="Kinase suppressor RAS 1 N-terminal helical hairpin" evidence="3">
    <location>
        <begin position="16"/>
        <end position="68"/>
    </location>
</feature>
<dbReference type="InterPro" id="IPR025561">
    <property type="entry name" value="KSR_SAM-like_dom"/>
</dbReference>
<protein>
    <submittedName>
        <fullName evidence="4">Uncharacterized protein</fullName>
    </submittedName>
</protein>
<feature type="region of interest" description="Disordered" evidence="1">
    <location>
        <begin position="186"/>
        <end position="221"/>
    </location>
</feature>
<organism evidence="4 5">
    <name type="scientific">Diploptera punctata</name>
    <name type="common">Pacific beetle cockroach</name>
    <dbReference type="NCBI Taxonomy" id="6984"/>
    <lineage>
        <taxon>Eukaryota</taxon>
        <taxon>Metazoa</taxon>
        <taxon>Ecdysozoa</taxon>
        <taxon>Arthropoda</taxon>
        <taxon>Hexapoda</taxon>
        <taxon>Insecta</taxon>
        <taxon>Pterygota</taxon>
        <taxon>Neoptera</taxon>
        <taxon>Polyneoptera</taxon>
        <taxon>Dictyoptera</taxon>
        <taxon>Blattodea</taxon>
        <taxon>Blaberoidea</taxon>
        <taxon>Blaberidae</taxon>
        <taxon>Diplopterinae</taxon>
        <taxon>Diploptera</taxon>
    </lineage>
</organism>
<dbReference type="Gene3D" id="1.10.150.50">
    <property type="entry name" value="Transcription Factor, Ets-1"/>
    <property type="match status" value="1"/>
</dbReference>
<feature type="region of interest" description="Disordered" evidence="1">
    <location>
        <begin position="410"/>
        <end position="496"/>
    </location>
</feature>
<feature type="region of interest" description="Disordered" evidence="1">
    <location>
        <begin position="310"/>
        <end position="346"/>
    </location>
</feature>
<feature type="compositionally biased region" description="Polar residues" evidence="1">
    <location>
        <begin position="413"/>
        <end position="425"/>
    </location>
</feature>
<feature type="domain" description="Kinase suppressor of RAS SAM-like" evidence="2">
    <location>
        <begin position="80"/>
        <end position="143"/>
    </location>
</feature>
<evidence type="ECO:0000256" key="1">
    <source>
        <dbReference type="SAM" id="MobiDB-lite"/>
    </source>
</evidence>
<dbReference type="Pfam" id="PF13543">
    <property type="entry name" value="SAM_KSR1"/>
    <property type="match status" value="1"/>
</dbReference>
<comment type="caution">
    <text evidence="4">The sequence shown here is derived from an EMBL/GenBank/DDBJ whole genome shotgun (WGS) entry which is preliminary data.</text>
</comment>
<reference evidence="4" key="1">
    <citation type="journal article" date="2023" name="IScience">
        <title>Live-bearing cockroach genome reveals convergent evolutionary mechanisms linked to viviparity in insects and beyond.</title>
        <authorList>
            <person name="Fouks B."/>
            <person name="Harrison M.C."/>
            <person name="Mikhailova A.A."/>
            <person name="Marchal E."/>
            <person name="English S."/>
            <person name="Carruthers M."/>
            <person name="Jennings E.C."/>
            <person name="Chiamaka E.L."/>
            <person name="Frigard R.A."/>
            <person name="Pippel M."/>
            <person name="Attardo G.M."/>
            <person name="Benoit J.B."/>
            <person name="Bornberg-Bauer E."/>
            <person name="Tobe S.S."/>
        </authorList>
    </citation>
    <scope>NUCLEOTIDE SEQUENCE</scope>
    <source>
        <strain evidence="4">Stay&amp;Tobe</strain>
    </source>
</reference>
<dbReference type="InterPro" id="IPR013761">
    <property type="entry name" value="SAM/pointed_sf"/>
</dbReference>
<name>A0AAD8EPZ5_DIPPU</name>
<dbReference type="InterPro" id="IPR046933">
    <property type="entry name" value="SAM_KSR1_N_sf"/>
</dbReference>
<dbReference type="Pfam" id="PF20406">
    <property type="entry name" value="SAM_KSR1_N"/>
    <property type="match status" value="1"/>
</dbReference>
<dbReference type="Gene3D" id="6.10.140.1120">
    <property type="match status" value="1"/>
</dbReference>
<reference evidence="4" key="2">
    <citation type="submission" date="2023-05" db="EMBL/GenBank/DDBJ databases">
        <authorList>
            <person name="Fouks B."/>
        </authorList>
    </citation>
    <scope>NUCLEOTIDE SEQUENCE</scope>
    <source>
        <strain evidence="4">Stay&amp;Tobe</strain>
        <tissue evidence="4">Testes</tissue>
    </source>
</reference>
<feature type="compositionally biased region" description="Low complexity" evidence="1">
    <location>
        <begin position="186"/>
        <end position="200"/>
    </location>
</feature>
<dbReference type="AlphaFoldDB" id="A0AAD8EPZ5"/>
<dbReference type="InterPro" id="IPR046861">
    <property type="entry name" value="SAM_KSR1_N"/>
</dbReference>
<evidence type="ECO:0000259" key="2">
    <source>
        <dbReference type="Pfam" id="PF13543"/>
    </source>
</evidence>
<dbReference type="EMBL" id="JASPKZ010000919">
    <property type="protein sequence ID" value="KAJ9598885.1"/>
    <property type="molecule type" value="Genomic_DNA"/>
</dbReference>
<gene>
    <name evidence="4" type="ORF">L9F63_026579</name>
</gene>
<feature type="compositionally biased region" description="Low complexity" evidence="1">
    <location>
        <begin position="454"/>
        <end position="469"/>
    </location>
</feature>